<accession>X0TJG3</accession>
<evidence type="ECO:0000313" key="1">
    <source>
        <dbReference type="EMBL" id="GAF76235.1"/>
    </source>
</evidence>
<sequence length="77" mass="8580">MALTLGTIDVKLDTASMGVDYHEQSYSMEFQVRSDVATTVVLVSQWLVDNLPWSLAYWGGPYAFISTYSLVADPKND</sequence>
<name>X0TJG3_9ZZZZ</name>
<organism evidence="1">
    <name type="scientific">marine sediment metagenome</name>
    <dbReference type="NCBI Taxonomy" id="412755"/>
    <lineage>
        <taxon>unclassified sequences</taxon>
        <taxon>metagenomes</taxon>
        <taxon>ecological metagenomes</taxon>
    </lineage>
</organism>
<gene>
    <name evidence="1" type="ORF">S01H1_11034</name>
</gene>
<reference evidence="1" key="1">
    <citation type="journal article" date="2014" name="Front. Microbiol.">
        <title>High frequency of phylogenetically diverse reductive dehalogenase-homologous genes in deep subseafloor sedimentary metagenomes.</title>
        <authorList>
            <person name="Kawai M."/>
            <person name="Futagami T."/>
            <person name="Toyoda A."/>
            <person name="Takaki Y."/>
            <person name="Nishi S."/>
            <person name="Hori S."/>
            <person name="Arai W."/>
            <person name="Tsubouchi T."/>
            <person name="Morono Y."/>
            <person name="Uchiyama I."/>
            <person name="Ito T."/>
            <person name="Fujiyama A."/>
            <person name="Inagaki F."/>
            <person name="Takami H."/>
        </authorList>
    </citation>
    <scope>NUCLEOTIDE SEQUENCE</scope>
    <source>
        <strain evidence="1">Expedition CK06-06</strain>
    </source>
</reference>
<protein>
    <submittedName>
        <fullName evidence="1">Uncharacterized protein</fullName>
    </submittedName>
</protein>
<comment type="caution">
    <text evidence="1">The sequence shown here is derived from an EMBL/GenBank/DDBJ whole genome shotgun (WGS) entry which is preliminary data.</text>
</comment>
<feature type="non-terminal residue" evidence="1">
    <location>
        <position position="77"/>
    </location>
</feature>
<dbReference type="AlphaFoldDB" id="X0TJG3"/>
<dbReference type="EMBL" id="BARS01005626">
    <property type="protein sequence ID" value="GAF76235.1"/>
    <property type="molecule type" value="Genomic_DNA"/>
</dbReference>
<proteinExistence type="predicted"/>